<protein>
    <submittedName>
        <fullName evidence="1">Uncharacterized protein</fullName>
    </submittedName>
</protein>
<reference evidence="1" key="1">
    <citation type="submission" date="2023-06" db="EMBL/GenBank/DDBJ databases">
        <title>Sysu t00192.</title>
        <authorList>
            <person name="Gao L."/>
            <person name="Fang B.-Z."/>
            <person name="Li W.-J."/>
        </authorList>
    </citation>
    <scope>NUCLEOTIDE SEQUENCE</scope>
    <source>
        <strain evidence="1">SYSU T00192</strain>
    </source>
</reference>
<accession>A0ABT8G6A5</accession>
<gene>
    <name evidence="1" type="ORF">QQX09_02270</name>
</gene>
<dbReference type="EMBL" id="JAUHPW010000001">
    <property type="protein sequence ID" value="MDN4474674.1"/>
    <property type="molecule type" value="Genomic_DNA"/>
</dbReference>
<dbReference type="Proteomes" id="UP001172728">
    <property type="component" value="Unassembled WGS sequence"/>
</dbReference>
<comment type="caution">
    <text evidence="1">The sequence shown here is derived from an EMBL/GenBank/DDBJ whole genome shotgun (WGS) entry which is preliminary data.</text>
</comment>
<evidence type="ECO:0000313" key="1">
    <source>
        <dbReference type="EMBL" id="MDN4474674.1"/>
    </source>
</evidence>
<evidence type="ECO:0000313" key="2">
    <source>
        <dbReference type="Proteomes" id="UP001172728"/>
    </source>
</evidence>
<proteinExistence type="predicted"/>
<keyword evidence="2" id="KW-1185">Reference proteome</keyword>
<dbReference type="RefSeq" id="WP_301131071.1">
    <property type="nucleotide sequence ID" value="NZ_JAUHPW010000001.1"/>
</dbReference>
<sequence>MIGDLLASFVVGAIVEPFTDRATRRATRARIARLQRGGILLGAVHAVHGDLPRFGDMWLSSEWQVSPGRVHLGSTTVVVESVDDAARPGTSGDFMMPPGMDAVVLTLRGPGPLVEIAMAAESEAWFRAAVAPRP</sequence>
<organism evidence="1 2">
    <name type="scientific">Demequina litoralis</name>
    <dbReference type="NCBI Taxonomy" id="3051660"/>
    <lineage>
        <taxon>Bacteria</taxon>
        <taxon>Bacillati</taxon>
        <taxon>Actinomycetota</taxon>
        <taxon>Actinomycetes</taxon>
        <taxon>Micrococcales</taxon>
        <taxon>Demequinaceae</taxon>
        <taxon>Demequina</taxon>
    </lineage>
</organism>
<name>A0ABT8G6A5_9MICO</name>